<dbReference type="PANTHER" id="PTHR10772">
    <property type="entry name" value="10 KDA HEAT SHOCK PROTEIN"/>
    <property type="match status" value="1"/>
</dbReference>
<evidence type="ECO:0000256" key="1">
    <source>
        <dbReference type="ARBA" id="ARBA00006975"/>
    </source>
</evidence>
<keyword evidence="2 3" id="KW-0143">Chaperone</keyword>
<evidence type="ECO:0000256" key="3">
    <source>
        <dbReference type="HAMAP-Rule" id="MF_00580"/>
    </source>
</evidence>
<dbReference type="GO" id="GO:0051087">
    <property type="term" value="F:protein-folding chaperone binding"/>
    <property type="evidence" value="ECO:0007669"/>
    <property type="project" value="TreeGrafter"/>
</dbReference>
<dbReference type="Proteomes" id="UP000177130">
    <property type="component" value="Unassembled WGS sequence"/>
</dbReference>
<dbReference type="HAMAP" id="MF_00580">
    <property type="entry name" value="CH10"/>
    <property type="match status" value="1"/>
</dbReference>
<gene>
    <name evidence="3" type="primary">groES</name>
    <name evidence="3" type="synonym">groS</name>
    <name evidence="6" type="ORF">A3C72_01640</name>
</gene>
<dbReference type="Pfam" id="PF00166">
    <property type="entry name" value="Cpn10"/>
    <property type="match status" value="1"/>
</dbReference>
<dbReference type="CDD" id="cd00320">
    <property type="entry name" value="cpn10"/>
    <property type="match status" value="1"/>
</dbReference>
<comment type="subunit">
    <text evidence="3">Heptamer of 7 subunits arranged in a ring. Interacts with the chaperonin GroEL.</text>
</comment>
<name>A0A1G2MIP5_9BACT</name>
<feature type="region of interest" description="Disordered" evidence="5">
    <location>
        <begin position="16"/>
        <end position="37"/>
    </location>
</feature>
<evidence type="ECO:0000256" key="2">
    <source>
        <dbReference type="ARBA" id="ARBA00023186"/>
    </source>
</evidence>
<organism evidence="6 7">
    <name type="scientific">Candidatus Taylorbacteria bacterium RIFCSPHIGHO2_02_FULL_43_32b</name>
    <dbReference type="NCBI Taxonomy" id="1802306"/>
    <lineage>
        <taxon>Bacteria</taxon>
        <taxon>Candidatus Tayloriibacteriota</taxon>
    </lineage>
</organism>
<evidence type="ECO:0000313" key="7">
    <source>
        <dbReference type="Proteomes" id="UP000177130"/>
    </source>
</evidence>
<dbReference type="PRINTS" id="PR00297">
    <property type="entry name" value="CHAPERONIN10"/>
</dbReference>
<dbReference type="STRING" id="1802306.A3C72_01640"/>
<dbReference type="GO" id="GO:0044183">
    <property type="term" value="F:protein folding chaperone"/>
    <property type="evidence" value="ECO:0007669"/>
    <property type="project" value="InterPro"/>
</dbReference>
<comment type="subcellular location">
    <subcellularLocation>
        <location evidence="3">Cytoplasm</location>
    </subcellularLocation>
</comment>
<dbReference type="GO" id="GO:0046872">
    <property type="term" value="F:metal ion binding"/>
    <property type="evidence" value="ECO:0007669"/>
    <property type="project" value="TreeGrafter"/>
</dbReference>
<keyword evidence="3" id="KW-0963">Cytoplasm</keyword>
<dbReference type="InterPro" id="IPR020818">
    <property type="entry name" value="Chaperonin_GroES"/>
</dbReference>
<dbReference type="SUPFAM" id="SSF50129">
    <property type="entry name" value="GroES-like"/>
    <property type="match status" value="1"/>
</dbReference>
<dbReference type="SMART" id="SM00883">
    <property type="entry name" value="Cpn10"/>
    <property type="match status" value="1"/>
</dbReference>
<evidence type="ECO:0000313" key="6">
    <source>
        <dbReference type="EMBL" id="OHA22901.1"/>
    </source>
</evidence>
<dbReference type="InterPro" id="IPR037124">
    <property type="entry name" value="Chaperonin_GroES_sf"/>
</dbReference>
<comment type="caution">
    <text evidence="6">The sequence shown here is derived from an EMBL/GenBank/DDBJ whole genome shotgun (WGS) entry which is preliminary data.</text>
</comment>
<proteinExistence type="inferred from homology"/>
<evidence type="ECO:0000256" key="4">
    <source>
        <dbReference type="RuleBase" id="RU000535"/>
    </source>
</evidence>
<dbReference type="InterPro" id="IPR011032">
    <property type="entry name" value="GroES-like_sf"/>
</dbReference>
<comment type="function">
    <text evidence="3 4">Together with the chaperonin GroEL, plays an essential role in assisting protein folding. The GroEL-GroES system forms a nano-cage that allows encapsulation of the non-native substrate proteins and provides a physical environment optimized to promote and accelerate protein folding. GroES binds to the apical surface of the GroEL ring, thereby capping the opening of the GroEL channel.</text>
</comment>
<dbReference type="AlphaFoldDB" id="A0A1G2MIP5"/>
<comment type="similarity">
    <text evidence="1 3 4">Belongs to the GroES chaperonin family.</text>
</comment>
<dbReference type="EMBL" id="MHRK01000046">
    <property type="protein sequence ID" value="OHA22901.1"/>
    <property type="molecule type" value="Genomic_DNA"/>
</dbReference>
<dbReference type="GO" id="GO:0005524">
    <property type="term" value="F:ATP binding"/>
    <property type="evidence" value="ECO:0007669"/>
    <property type="project" value="InterPro"/>
</dbReference>
<dbReference type="Gene3D" id="2.30.33.40">
    <property type="entry name" value="GroES chaperonin"/>
    <property type="match status" value="1"/>
</dbReference>
<dbReference type="GO" id="GO:0005737">
    <property type="term" value="C:cytoplasm"/>
    <property type="evidence" value="ECO:0007669"/>
    <property type="project" value="UniProtKB-SubCell"/>
</dbReference>
<evidence type="ECO:0000256" key="5">
    <source>
        <dbReference type="SAM" id="MobiDB-lite"/>
    </source>
</evidence>
<dbReference type="GO" id="GO:0051082">
    <property type="term" value="F:unfolded protein binding"/>
    <property type="evidence" value="ECO:0007669"/>
    <property type="project" value="TreeGrafter"/>
</dbReference>
<dbReference type="FunFam" id="2.30.33.40:FF:000001">
    <property type="entry name" value="10 kDa chaperonin"/>
    <property type="match status" value="1"/>
</dbReference>
<sequence length="98" mass="10775">MSKKIKPLADRVLIKEEDEKKGGETKSGIFIPETVGKDNSTHRGEVLAVGEGKYDDGKLIPVSVSVGDTVLFQWGDKLTIDDEEYWVVGESNILAIIK</sequence>
<reference evidence="6 7" key="1">
    <citation type="journal article" date="2016" name="Nat. Commun.">
        <title>Thousands of microbial genomes shed light on interconnected biogeochemical processes in an aquifer system.</title>
        <authorList>
            <person name="Anantharaman K."/>
            <person name="Brown C.T."/>
            <person name="Hug L.A."/>
            <person name="Sharon I."/>
            <person name="Castelle C.J."/>
            <person name="Probst A.J."/>
            <person name="Thomas B.C."/>
            <person name="Singh A."/>
            <person name="Wilkins M.J."/>
            <person name="Karaoz U."/>
            <person name="Brodie E.L."/>
            <person name="Williams K.H."/>
            <person name="Hubbard S.S."/>
            <person name="Banfield J.F."/>
        </authorList>
    </citation>
    <scope>NUCLEOTIDE SEQUENCE [LARGE SCALE GENOMIC DNA]</scope>
</reference>
<protein>
    <recommendedName>
        <fullName evidence="3">Co-chaperonin GroES</fullName>
    </recommendedName>
    <alternativeName>
        <fullName evidence="3">10 kDa chaperonin</fullName>
    </alternativeName>
    <alternativeName>
        <fullName evidence="3">Chaperonin-10</fullName>
        <shortName evidence="3">Cpn10</shortName>
    </alternativeName>
</protein>
<dbReference type="PANTHER" id="PTHR10772:SF63">
    <property type="entry name" value="20 KDA CHAPERONIN, CHLOROPLASTIC"/>
    <property type="match status" value="1"/>
</dbReference>
<accession>A0A1G2MIP5</accession>